<proteinExistence type="predicted"/>
<dbReference type="AlphaFoldDB" id="A0AAD9LC47"/>
<gene>
    <name evidence="2" type="ORF">P3T76_013630</name>
</gene>
<comment type="caution">
    <text evidence="2">The sequence shown here is derived from an EMBL/GenBank/DDBJ whole genome shotgun (WGS) entry which is preliminary data.</text>
</comment>
<feature type="compositionally biased region" description="Polar residues" evidence="1">
    <location>
        <begin position="7"/>
        <end position="19"/>
    </location>
</feature>
<name>A0AAD9LC47_9STRA</name>
<evidence type="ECO:0000313" key="3">
    <source>
        <dbReference type="Proteomes" id="UP001259832"/>
    </source>
</evidence>
<sequence>MVLPVTEITQKQPQTSSEPLTKKRKPNDEIMKIHAYDNRIVKSAREAQTKAKPTPNLTSHSFHRGGAQHANGDDTLNTQWFFDCGSWNMMSTNKAFAYVFNTTSEGQKVARVLSEWDASAKPQVPTLS</sequence>
<protein>
    <submittedName>
        <fullName evidence="2">Uncharacterized protein</fullName>
    </submittedName>
</protein>
<evidence type="ECO:0000256" key="1">
    <source>
        <dbReference type="SAM" id="MobiDB-lite"/>
    </source>
</evidence>
<feature type="region of interest" description="Disordered" evidence="1">
    <location>
        <begin position="1"/>
        <end position="27"/>
    </location>
</feature>
<dbReference type="EMBL" id="JASMQC010000036">
    <property type="protein sequence ID" value="KAK1931041.1"/>
    <property type="molecule type" value="Genomic_DNA"/>
</dbReference>
<feature type="region of interest" description="Disordered" evidence="1">
    <location>
        <begin position="45"/>
        <end position="72"/>
    </location>
</feature>
<reference evidence="2" key="1">
    <citation type="submission" date="2023-08" db="EMBL/GenBank/DDBJ databases">
        <title>Reference Genome Resource for the Citrus Pathogen Phytophthora citrophthora.</title>
        <authorList>
            <person name="Moller H."/>
            <person name="Coetzee B."/>
            <person name="Rose L.J."/>
            <person name="Van Niekerk J.M."/>
        </authorList>
    </citation>
    <scope>NUCLEOTIDE SEQUENCE</scope>
    <source>
        <strain evidence="2">STE-U-9442</strain>
    </source>
</reference>
<keyword evidence="3" id="KW-1185">Reference proteome</keyword>
<dbReference type="Proteomes" id="UP001259832">
    <property type="component" value="Unassembled WGS sequence"/>
</dbReference>
<organism evidence="2 3">
    <name type="scientific">Phytophthora citrophthora</name>
    <dbReference type="NCBI Taxonomy" id="4793"/>
    <lineage>
        <taxon>Eukaryota</taxon>
        <taxon>Sar</taxon>
        <taxon>Stramenopiles</taxon>
        <taxon>Oomycota</taxon>
        <taxon>Peronosporomycetes</taxon>
        <taxon>Peronosporales</taxon>
        <taxon>Peronosporaceae</taxon>
        <taxon>Phytophthora</taxon>
    </lineage>
</organism>
<accession>A0AAD9LC47</accession>
<evidence type="ECO:0000313" key="2">
    <source>
        <dbReference type="EMBL" id="KAK1931041.1"/>
    </source>
</evidence>